<evidence type="ECO:0000259" key="3">
    <source>
        <dbReference type="Pfam" id="PF04784"/>
    </source>
</evidence>
<feature type="domain" description="Glutaredoxin" evidence="2">
    <location>
        <begin position="31"/>
        <end position="84"/>
    </location>
</feature>
<keyword evidence="1" id="KW-0732">Signal</keyword>
<dbReference type="EMBL" id="BRYB01002122">
    <property type="protein sequence ID" value="GMI40047.1"/>
    <property type="molecule type" value="Genomic_DNA"/>
</dbReference>
<reference evidence="4 5" key="1">
    <citation type="journal article" date="2023" name="Commun. Biol.">
        <title>Genome analysis of Parmales, the sister group of diatoms, reveals the evolutionary specialization of diatoms from phago-mixotrophs to photoautotrophs.</title>
        <authorList>
            <person name="Ban H."/>
            <person name="Sato S."/>
            <person name="Yoshikawa S."/>
            <person name="Yamada K."/>
            <person name="Nakamura Y."/>
            <person name="Ichinomiya M."/>
            <person name="Sato N."/>
            <person name="Blanc-Mathieu R."/>
            <person name="Endo H."/>
            <person name="Kuwata A."/>
            <person name="Ogata H."/>
        </authorList>
    </citation>
    <scope>NUCLEOTIDE SEQUENCE [LARGE SCALE GENOMIC DNA]</scope>
</reference>
<name>A0ABQ6N4S5_9STRA</name>
<organism evidence="4 5">
    <name type="scientific">Tetraparma gracilis</name>
    <dbReference type="NCBI Taxonomy" id="2962635"/>
    <lineage>
        <taxon>Eukaryota</taxon>
        <taxon>Sar</taxon>
        <taxon>Stramenopiles</taxon>
        <taxon>Ochrophyta</taxon>
        <taxon>Bolidophyceae</taxon>
        <taxon>Parmales</taxon>
        <taxon>Triparmaceae</taxon>
        <taxon>Tetraparma</taxon>
    </lineage>
</organism>
<dbReference type="PANTHER" id="PTHR34386">
    <property type="entry name" value="GLUTAREDOXIN"/>
    <property type="match status" value="1"/>
</dbReference>
<comment type="caution">
    <text evidence="4">The sequence shown here is derived from an EMBL/GenBank/DDBJ whole genome shotgun (WGS) entry which is preliminary data.</text>
</comment>
<feature type="chain" id="PRO_5045122961" description="Glutaredoxin domain-containing protein" evidence="1">
    <location>
        <begin position="22"/>
        <end position="448"/>
    </location>
</feature>
<evidence type="ECO:0000259" key="2">
    <source>
        <dbReference type="Pfam" id="PF00462"/>
    </source>
</evidence>
<feature type="domain" description="DUF547" evidence="3">
    <location>
        <begin position="243"/>
        <end position="365"/>
    </location>
</feature>
<evidence type="ECO:0000256" key="1">
    <source>
        <dbReference type="SAM" id="SignalP"/>
    </source>
</evidence>
<evidence type="ECO:0008006" key="6">
    <source>
        <dbReference type="Google" id="ProtNLM"/>
    </source>
</evidence>
<evidence type="ECO:0000313" key="4">
    <source>
        <dbReference type="EMBL" id="GMI40047.1"/>
    </source>
</evidence>
<sequence length="448" mass="47421">MPVLRSLVLSSLSLLTATTTAMSATAGPFLTLYTLPTCPHCVHTKAHLQELGVPFQAIELAPDIRDTVLKLAGRSSVPQGFISDVAPGKAAPPAEGWSLHHIKEGGEGIRALFPPETSVADALAKGLASEAVTSLPTADLSPLELVSKALPPPPPSQVLKPYTDLLASLPAPAASLSPFSINTFYPPSTLPKPPSSPVAALHALKLLIPPAPIDGESPELKSYLDLYSLVVSSLPLPSAPLELKAFVIELYNLSIKLSPYTAGVPAATLSRLRYFDEVGVTLNVGGSPVFASYNQLENGLLRGNAKAPYHRRPSLSSKSPLLPFVQPVDYRIHAALNCGAASCPPVLHYTADNLEKDLDAAWRGWISEASGSREVEGGKAVEFSMITSWYKADFDAAGGVVKLWQDATGKELGGRKVTNMDYDWGGGAEGAREYKAGFFATIRGILAL</sequence>
<dbReference type="InterPro" id="IPR002109">
    <property type="entry name" value="Glutaredoxin"/>
</dbReference>
<gene>
    <name evidence="4" type="ORF">TeGR_g12903</name>
</gene>
<dbReference type="Proteomes" id="UP001165060">
    <property type="component" value="Unassembled WGS sequence"/>
</dbReference>
<keyword evidence="5" id="KW-1185">Reference proteome</keyword>
<dbReference type="SUPFAM" id="SSF52833">
    <property type="entry name" value="Thioredoxin-like"/>
    <property type="match status" value="1"/>
</dbReference>
<accession>A0ABQ6N4S5</accession>
<dbReference type="PANTHER" id="PTHR34386:SF1">
    <property type="entry name" value="GLUTAREDOXIN-LIKE PROTEIN NRDH"/>
    <property type="match status" value="1"/>
</dbReference>
<proteinExistence type="predicted"/>
<evidence type="ECO:0000313" key="5">
    <source>
        <dbReference type="Proteomes" id="UP001165060"/>
    </source>
</evidence>
<dbReference type="Pfam" id="PF04784">
    <property type="entry name" value="DUF547"/>
    <property type="match status" value="1"/>
</dbReference>
<protein>
    <recommendedName>
        <fullName evidence="6">Glutaredoxin domain-containing protein</fullName>
    </recommendedName>
</protein>
<dbReference type="InterPro" id="IPR051548">
    <property type="entry name" value="Grx-like_ET"/>
</dbReference>
<dbReference type="PROSITE" id="PS00195">
    <property type="entry name" value="GLUTAREDOXIN_1"/>
    <property type="match status" value="1"/>
</dbReference>
<dbReference type="Gene3D" id="3.40.30.10">
    <property type="entry name" value="Glutaredoxin"/>
    <property type="match status" value="1"/>
</dbReference>
<dbReference type="InterPro" id="IPR006869">
    <property type="entry name" value="DUF547"/>
</dbReference>
<dbReference type="InterPro" id="IPR011767">
    <property type="entry name" value="GLR_AS"/>
</dbReference>
<feature type="signal peptide" evidence="1">
    <location>
        <begin position="1"/>
        <end position="21"/>
    </location>
</feature>
<dbReference type="InterPro" id="IPR036249">
    <property type="entry name" value="Thioredoxin-like_sf"/>
</dbReference>
<dbReference type="Pfam" id="PF00462">
    <property type="entry name" value="Glutaredoxin"/>
    <property type="match status" value="1"/>
</dbReference>
<dbReference type="PROSITE" id="PS51354">
    <property type="entry name" value="GLUTAREDOXIN_2"/>
    <property type="match status" value="1"/>
</dbReference>